<evidence type="ECO:0000313" key="1">
    <source>
        <dbReference type="EMBL" id="RIB35540.1"/>
    </source>
</evidence>
<proteinExistence type="predicted"/>
<reference evidence="1 2" key="1">
    <citation type="journal article" date="2018" name="Syst. Appl. Microbiol.">
        <title>A new symbiotic nanoarchaeote (Candidatus Nanoclepta minutus) and its host (Zestosphaera tikiterensis gen. nov., sp. nov.) from a New Zealand hot spring.</title>
        <authorList>
            <person name="St John E."/>
            <person name="Liu Y."/>
            <person name="Podar M."/>
            <person name="Stott M.B."/>
            <person name="Meneghin J."/>
            <person name="Chen Z."/>
            <person name="Lagutin K."/>
            <person name="Mitchell K."/>
            <person name="Reysenbach A.L."/>
        </authorList>
    </citation>
    <scope>NUCLEOTIDE SEQUENCE [LARGE SCALE GENOMIC DNA]</scope>
    <source>
        <strain evidence="1">NZ3</strain>
    </source>
</reference>
<protein>
    <recommendedName>
        <fullName evidence="3">DUF424 domain-containing protein</fullName>
    </recommendedName>
</protein>
<accession>A0A397WN93</accession>
<dbReference type="EMBL" id="MWMI01000001">
    <property type="protein sequence ID" value="RIB35540.1"/>
    <property type="molecule type" value="Genomic_DNA"/>
</dbReference>
<dbReference type="Pfam" id="PF04242">
    <property type="entry name" value="DUF424"/>
    <property type="match status" value="1"/>
</dbReference>
<dbReference type="Proteomes" id="UP000266622">
    <property type="component" value="Unassembled WGS sequence"/>
</dbReference>
<comment type="caution">
    <text evidence="1">The sequence shown here is derived from an EMBL/GenBank/DDBJ whole genome shotgun (WGS) entry which is preliminary data.</text>
</comment>
<evidence type="ECO:0008006" key="3">
    <source>
        <dbReference type="Google" id="ProtNLM"/>
    </source>
</evidence>
<sequence length="100" mass="11324">MIFLKKIESKDGLILILCDKDLYGKEFSEGEVVISINDFYIGEEVNEVEPSILEEAIMINAIGKEAIDILIKNSILKDDDIGEIRYVKGVPYIFIVKDEV</sequence>
<name>A0A397WN93_9ARCH</name>
<organism evidence="1 2">
    <name type="scientific">Candidatus Nanoclepta minutus</name>
    <dbReference type="NCBI Taxonomy" id="1940235"/>
    <lineage>
        <taxon>Archaea</taxon>
        <taxon>Nanobdellota</taxon>
        <taxon>Candidatus Nanoclepta</taxon>
    </lineage>
</organism>
<gene>
    <name evidence="1" type="ORF">BXU00_00315</name>
</gene>
<evidence type="ECO:0000313" key="2">
    <source>
        <dbReference type="Proteomes" id="UP000266622"/>
    </source>
</evidence>
<dbReference type="Gene3D" id="3.30.1860.10">
    <property type="entry name" value="uncharacterized conserved protein from methanopyrus kandleri domain like"/>
    <property type="match status" value="1"/>
</dbReference>
<dbReference type="InterPro" id="IPR007355">
    <property type="entry name" value="DUF424"/>
</dbReference>
<dbReference type="AlphaFoldDB" id="A0A397WN93"/>